<proteinExistence type="predicted"/>
<reference evidence="3 4" key="1">
    <citation type="submission" date="2024-01" db="EMBL/GenBank/DDBJ databases">
        <authorList>
            <person name="Waweru B."/>
        </authorList>
    </citation>
    <scope>NUCLEOTIDE SEQUENCE [LARGE SCALE GENOMIC DNA]</scope>
</reference>
<dbReference type="EMBL" id="CAWUPB010001198">
    <property type="protein sequence ID" value="CAK7357300.1"/>
    <property type="molecule type" value="Genomic_DNA"/>
</dbReference>
<evidence type="ECO:0000259" key="1">
    <source>
        <dbReference type="Pfam" id="PF16158"/>
    </source>
</evidence>
<comment type="caution">
    <text evidence="3">The sequence shown here is derived from an EMBL/GenBank/DDBJ whole genome shotgun (WGS) entry which is preliminary data.</text>
</comment>
<dbReference type="InterPro" id="IPR056893">
    <property type="entry name" value="UBA_Nbr1_C"/>
</dbReference>
<dbReference type="CDD" id="cd14319">
    <property type="entry name" value="UBA_NBR1"/>
    <property type="match status" value="2"/>
</dbReference>
<dbReference type="Pfam" id="PF24932">
    <property type="entry name" value="UBA_NBR1_C"/>
    <property type="match status" value="2"/>
</dbReference>
<gene>
    <name evidence="3" type="ORF">DCAF_LOCUS27586</name>
</gene>
<dbReference type="Proteomes" id="UP001314170">
    <property type="component" value="Unassembled WGS sequence"/>
</dbReference>
<protein>
    <recommendedName>
        <fullName evidence="5">Next to BRCA1 central domain-containing protein</fullName>
    </recommendedName>
</protein>
<dbReference type="AlphaFoldDB" id="A0AAV1SXN4"/>
<dbReference type="InterPro" id="IPR032350">
    <property type="entry name" value="Nbr1_FW"/>
</dbReference>
<dbReference type="Gene3D" id="2.60.40.10">
    <property type="entry name" value="Immunoglobulins"/>
    <property type="match status" value="1"/>
</dbReference>
<evidence type="ECO:0000313" key="3">
    <source>
        <dbReference type="EMBL" id="CAK7357300.1"/>
    </source>
</evidence>
<accession>A0AAV1SXN4</accession>
<feature type="domain" description="Nbr1-like C-terminal UBA" evidence="2">
    <location>
        <begin position="339"/>
        <end position="369"/>
    </location>
</feature>
<keyword evidence="4" id="KW-1185">Reference proteome</keyword>
<evidence type="ECO:0000313" key="4">
    <source>
        <dbReference type="Proteomes" id="UP001314170"/>
    </source>
</evidence>
<evidence type="ECO:0000259" key="2">
    <source>
        <dbReference type="Pfam" id="PF24932"/>
    </source>
</evidence>
<dbReference type="PANTHER" id="PTHR20930">
    <property type="entry name" value="OVARIAN CARCINOMA ANTIGEN CA125-RELATED"/>
    <property type="match status" value="1"/>
</dbReference>
<evidence type="ECO:0008006" key="5">
    <source>
        <dbReference type="Google" id="ProtNLM"/>
    </source>
</evidence>
<organism evidence="3 4">
    <name type="scientific">Dovyalis caffra</name>
    <dbReference type="NCBI Taxonomy" id="77055"/>
    <lineage>
        <taxon>Eukaryota</taxon>
        <taxon>Viridiplantae</taxon>
        <taxon>Streptophyta</taxon>
        <taxon>Embryophyta</taxon>
        <taxon>Tracheophyta</taxon>
        <taxon>Spermatophyta</taxon>
        <taxon>Magnoliopsida</taxon>
        <taxon>eudicotyledons</taxon>
        <taxon>Gunneridae</taxon>
        <taxon>Pentapetalae</taxon>
        <taxon>rosids</taxon>
        <taxon>fabids</taxon>
        <taxon>Malpighiales</taxon>
        <taxon>Salicaceae</taxon>
        <taxon>Flacourtieae</taxon>
        <taxon>Dovyalis</taxon>
    </lineage>
</organism>
<feature type="domain" description="Nbr1-like C-terminal UBA" evidence="2">
    <location>
        <begin position="297"/>
        <end position="336"/>
    </location>
</feature>
<dbReference type="CDD" id="cd14947">
    <property type="entry name" value="NBR1_like"/>
    <property type="match status" value="1"/>
</dbReference>
<dbReference type="SUPFAM" id="SSF46934">
    <property type="entry name" value="UBA-like"/>
    <property type="match status" value="1"/>
</dbReference>
<name>A0AAV1SXN4_9ROSI</name>
<dbReference type="InterPro" id="IPR013783">
    <property type="entry name" value="Ig-like_fold"/>
</dbReference>
<dbReference type="Pfam" id="PF16158">
    <property type="entry name" value="N_BRCA1_IG"/>
    <property type="match status" value="1"/>
</dbReference>
<dbReference type="InterPro" id="IPR009060">
    <property type="entry name" value="UBA-like_sf"/>
</dbReference>
<feature type="domain" description="Nbr1 FW" evidence="1">
    <location>
        <begin position="62"/>
        <end position="163"/>
    </location>
</feature>
<dbReference type="PANTHER" id="PTHR20930:SF0">
    <property type="entry name" value="PROTEIN ILRUN"/>
    <property type="match status" value="1"/>
</dbReference>
<sequence>MGNEADYIKMDRPSPFRTPWSFKGFNEPTHKPWVFPQPPSKCSYGVKGAQPKLDSRFVLDVNVSDGTVMPPSTPFTKIWRMRNSGSVAWPQGVRLVWIGGDRFFNADSVEIEIPVNGVPIDGELDIAADFVSPASPGRYISYWRLAYPSGGKFGQRVWALIEVDASLKDPFFKDLNLNETPNCNFSKCPEVLDMNAQPAVDGCIVEPQNTTSLSEPIEPLVDEQPKRQELNFPIDDALLVGHGVSASAPPQALPTSVPGFYAMIDISETAPTGVSKSVPAANAPILSEGIKLENAVEKTLLKELEEMGFKQVDLNKEILRRNEYDLEQSVDDLCGVAEWDPILEELQEMGFCDKEMNKKLLKKNNGSIKGGFEVSTGSDEVGGDLVKALVALHYRKIKVFGFSGNG</sequence>
<dbReference type="Gene3D" id="1.10.8.10">
    <property type="entry name" value="DNA helicase RuvA subunit, C-terminal domain"/>
    <property type="match status" value="2"/>
</dbReference>